<dbReference type="Gene3D" id="1.25.40.20">
    <property type="entry name" value="Ankyrin repeat-containing domain"/>
    <property type="match status" value="1"/>
</dbReference>
<protein>
    <submittedName>
        <fullName evidence="11">Ankyrin repeat domain-containing protein 13B</fullName>
    </submittedName>
</protein>
<dbReference type="InterPro" id="IPR003903">
    <property type="entry name" value="UIM_dom"/>
</dbReference>
<dbReference type="PROSITE" id="PS50088">
    <property type="entry name" value="ANK_REPEAT"/>
    <property type="match status" value="1"/>
</dbReference>
<comment type="function">
    <text evidence="6">Ubiquitin-binding protein that specifically recognizes and binds 'Lys-63'-linked ubiquitin. Does not bind 'Lys-48'-linked ubiquitin. Positively regulates the internalization of ligand-activated EGFR by binding to the Ub moiety of ubiquitinated EGFR at the cell membrane.</text>
</comment>
<dbReference type="PANTHER" id="PTHR12447">
    <property type="entry name" value="ANKYRIN REPEAT DOMAIN-CONTAINING PROTEIN 13"/>
    <property type="match status" value="1"/>
</dbReference>
<dbReference type="Proteomes" id="UP000887540">
    <property type="component" value="Unplaced"/>
</dbReference>
<evidence type="ECO:0000256" key="8">
    <source>
        <dbReference type="SAM" id="Coils"/>
    </source>
</evidence>
<evidence type="ECO:0000313" key="10">
    <source>
        <dbReference type="Proteomes" id="UP000887540"/>
    </source>
</evidence>
<dbReference type="Pfam" id="PF00023">
    <property type="entry name" value="Ank"/>
    <property type="match status" value="1"/>
</dbReference>
<sequence length="575" mass="65114">MEMLFFNRNQINSLDPHGRTPCHLATILGYVECAELLLEQGADANTQDKEMWLLSHDAVCLANPPFLAKLLAYRDYQRALQSNEMMKTLYESLQNSDDFYVEMAWSFESWLPFVKNMCPSDTYKIYKSGTNIRIDTSLLGFDNTSSSSSNGRQTFIFRFSNKENAEIIFIDHSQCSAHIQAISSSSPPVFEHFSVPEEVIAEKLLSPVTTTYINVDNVGFERSKSFGLFSWIGSNAKEEDIEGYTAKVFNASNLEVVTKTRVEHLRDEDKWKNSRDFGSKPVSFLMGLFEKKSENSRENSPADTSGITMAQYLQDETGQTSSRIGRPRQEVVRKNSFNASLWLADSFPLKLQDQIFPIIDLMAIRNSNFSRLKSFIQLQLPSGFPVQINIPLFHMINAKVTFRNVNEPEPTALKQEIGSTASAFPLFELDPSVFEIPASYSTFNATSSLFFEQPERATSATSVSDAAAAAHRFGAVDLDDEYVYLLERFMNEDETGSPIYRSQLQQAIEESLVISSGAVNPVRESTPENEVDIELVQALELSKAEEEKRLEEARRLEQEEDEELRRALELSLIEQ</sequence>
<name>A0A914C4W6_9BILA</name>
<comment type="subcellular location">
    <subcellularLocation>
        <location evidence="1">Cell membrane</location>
    </subcellularLocation>
    <subcellularLocation>
        <location evidence="2">Late endosome</location>
    </subcellularLocation>
</comment>
<dbReference type="SUPFAM" id="SSF48403">
    <property type="entry name" value="Ankyrin repeat"/>
    <property type="match status" value="1"/>
</dbReference>
<dbReference type="PANTHER" id="PTHR12447:SF31">
    <property type="entry name" value="LD31969P"/>
    <property type="match status" value="1"/>
</dbReference>
<dbReference type="InterPro" id="IPR055285">
    <property type="entry name" value="ANKRD13_C"/>
</dbReference>
<dbReference type="InterPro" id="IPR036770">
    <property type="entry name" value="Ankyrin_rpt-contain_sf"/>
</dbReference>
<dbReference type="PROSITE" id="PS50297">
    <property type="entry name" value="ANK_REP_REGION"/>
    <property type="match status" value="1"/>
</dbReference>
<dbReference type="InterPro" id="IPR002110">
    <property type="entry name" value="Ankyrin_rpt"/>
</dbReference>
<dbReference type="PROSITE" id="PS50330">
    <property type="entry name" value="UIM"/>
    <property type="match status" value="1"/>
</dbReference>
<keyword evidence="5" id="KW-0472">Membrane</keyword>
<evidence type="ECO:0000259" key="9">
    <source>
        <dbReference type="Pfam" id="PF11904"/>
    </source>
</evidence>
<evidence type="ECO:0000256" key="4">
    <source>
        <dbReference type="ARBA" id="ARBA00022737"/>
    </source>
</evidence>
<dbReference type="SMART" id="SM00248">
    <property type="entry name" value="ANK"/>
    <property type="match status" value="1"/>
</dbReference>
<dbReference type="GO" id="GO:0005886">
    <property type="term" value="C:plasma membrane"/>
    <property type="evidence" value="ECO:0007669"/>
    <property type="project" value="UniProtKB-SubCell"/>
</dbReference>
<organism evidence="10 11">
    <name type="scientific">Acrobeloides nanus</name>
    <dbReference type="NCBI Taxonomy" id="290746"/>
    <lineage>
        <taxon>Eukaryota</taxon>
        <taxon>Metazoa</taxon>
        <taxon>Ecdysozoa</taxon>
        <taxon>Nematoda</taxon>
        <taxon>Chromadorea</taxon>
        <taxon>Rhabditida</taxon>
        <taxon>Tylenchina</taxon>
        <taxon>Cephalobomorpha</taxon>
        <taxon>Cephaloboidea</taxon>
        <taxon>Cephalobidae</taxon>
        <taxon>Acrobeloides</taxon>
    </lineage>
</organism>
<feature type="domain" description="Ankyrin repeat" evidence="9">
    <location>
        <begin position="133"/>
        <end position="441"/>
    </location>
</feature>
<reference evidence="11" key="1">
    <citation type="submission" date="2022-11" db="UniProtKB">
        <authorList>
            <consortium name="WormBaseParasite"/>
        </authorList>
    </citation>
    <scope>IDENTIFICATION</scope>
</reference>
<dbReference type="WBParaSite" id="ACRNAN_Path_228.g848.t1">
    <property type="protein sequence ID" value="ACRNAN_Path_228.g848.t1"/>
    <property type="gene ID" value="ACRNAN_Path_228.g848"/>
</dbReference>
<keyword evidence="7" id="KW-0040">ANK repeat</keyword>
<dbReference type="InterPro" id="IPR021832">
    <property type="entry name" value="ANKRD13"/>
</dbReference>
<dbReference type="AlphaFoldDB" id="A0A914C4W6"/>
<proteinExistence type="predicted"/>
<evidence type="ECO:0000313" key="11">
    <source>
        <dbReference type="WBParaSite" id="ACRNAN_Path_228.g848.t1"/>
    </source>
</evidence>
<evidence type="ECO:0000256" key="6">
    <source>
        <dbReference type="ARBA" id="ARBA00024956"/>
    </source>
</evidence>
<feature type="coiled-coil region" evidence="8">
    <location>
        <begin position="536"/>
        <end position="570"/>
    </location>
</feature>
<keyword evidence="4" id="KW-0677">Repeat</keyword>
<evidence type="ECO:0000256" key="3">
    <source>
        <dbReference type="ARBA" id="ARBA00022475"/>
    </source>
</evidence>
<dbReference type="GO" id="GO:0005770">
    <property type="term" value="C:late endosome"/>
    <property type="evidence" value="ECO:0007669"/>
    <property type="project" value="UniProtKB-SubCell"/>
</dbReference>
<evidence type="ECO:0000256" key="5">
    <source>
        <dbReference type="ARBA" id="ARBA00023136"/>
    </source>
</evidence>
<evidence type="ECO:0000256" key="1">
    <source>
        <dbReference type="ARBA" id="ARBA00004236"/>
    </source>
</evidence>
<feature type="repeat" description="ANK" evidence="7">
    <location>
        <begin position="17"/>
        <end position="49"/>
    </location>
</feature>
<keyword evidence="8" id="KW-0175">Coiled coil</keyword>
<evidence type="ECO:0000256" key="7">
    <source>
        <dbReference type="PROSITE-ProRule" id="PRU00023"/>
    </source>
</evidence>
<keyword evidence="3" id="KW-1003">Cell membrane</keyword>
<dbReference type="Pfam" id="PF11904">
    <property type="entry name" value="ANKRD13_C"/>
    <property type="match status" value="1"/>
</dbReference>
<accession>A0A914C4W6</accession>
<keyword evidence="10" id="KW-1185">Reference proteome</keyword>
<evidence type="ECO:0000256" key="2">
    <source>
        <dbReference type="ARBA" id="ARBA00004603"/>
    </source>
</evidence>